<reference evidence="1" key="1">
    <citation type="submission" date="2018-05" db="EMBL/GenBank/DDBJ databases">
        <authorList>
            <person name="Lanie J.A."/>
            <person name="Ng W.-L."/>
            <person name="Kazmierczak K.M."/>
            <person name="Andrzejewski T.M."/>
            <person name="Davidsen T.M."/>
            <person name="Wayne K.J."/>
            <person name="Tettelin H."/>
            <person name="Glass J.I."/>
            <person name="Rusch D."/>
            <person name="Podicherti R."/>
            <person name="Tsui H.-C.T."/>
            <person name="Winkler M.E."/>
        </authorList>
    </citation>
    <scope>NUCLEOTIDE SEQUENCE</scope>
</reference>
<sequence length="265" mass="31124">QIQFDNYENQKGRDYLGGFGIREQDNYICLIVRDSGYKKFLDSRRDWTYHSYRNSKIESYKKAALELAEQGYWVFRMGKAVEDLFNVEHPKVIDYAQSNERSDFLDIWLMANCYFCITTGTGLDDIAGLFNRPSVFVNLLPLNHAPLYKHSVIVPKKLFWKAKGKLLTVKEYMENGHISTKDYERAGIAIVDLESKEISDAVKEMEILLKKEDYLDEEQILKQERALTQIFDCDRKNTTRYQFFRHPKSKIGTVFLNTYWDSLGL</sequence>
<dbReference type="NCBIfam" id="TIGR04372">
    <property type="entry name" value="glycosyl_04372"/>
    <property type="match status" value="1"/>
</dbReference>
<evidence type="ECO:0000313" key="1">
    <source>
        <dbReference type="EMBL" id="SVD32414.1"/>
    </source>
</evidence>
<name>A0A382UDS9_9ZZZZ</name>
<dbReference type="AlphaFoldDB" id="A0A382UDS9"/>
<dbReference type="EMBL" id="UINC01143469">
    <property type="protein sequence ID" value="SVD32414.1"/>
    <property type="molecule type" value="Genomic_DNA"/>
</dbReference>
<gene>
    <name evidence="1" type="ORF">METZ01_LOCUS385268</name>
</gene>
<dbReference type="InterPro" id="IPR030808">
    <property type="entry name" value="Glycosyl_04372"/>
</dbReference>
<accession>A0A382UDS9</accession>
<feature type="non-terminal residue" evidence="1">
    <location>
        <position position="1"/>
    </location>
</feature>
<organism evidence="1">
    <name type="scientific">marine metagenome</name>
    <dbReference type="NCBI Taxonomy" id="408172"/>
    <lineage>
        <taxon>unclassified sequences</taxon>
        <taxon>metagenomes</taxon>
        <taxon>ecological metagenomes</taxon>
    </lineage>
</organism>
<protein>
    <submittedName>
        <fullName evidence="1">Uncharacterized protein</fullName>
    </submittedName>
</protein>
<proteinExistence type="predicted"/>